<evidence type="ECO:0000256" key="1">
    <source>
        <dbReference type="ARBA" id="ARBA00022723"/>
    </source>
</evidence>
<evidence type="ECO:0000256" key="2">
    <source>
        <dbReference type="ARBA" id="ARBA00022771"/>
    </source>
</evidence>
<dbReference type="EMBL" id="DVJM01000165">
    <property type="protein sequence ID" value="HIS79271.1"/>
    <property type="molecule type" value="Genomic_DNA"/>
</dbReference>
<dbReference type="GO" id="GO:0005737">
    <property type="term" value="C:cytoplasm"/>
    <property type="evidence" value="ECO:0007669"/>
    <property type="project" value="TreeGrafter"/>
</dbReference>
<dbReference type="GO" id="GO:0006269">
    <property type="term" value="P:DNA replication, synthesis of primer"/>
    <property type="evidence" value="ECO:0007669"/>
    <property type="project" value="TreeGrafter"/>
</dbReference>
<reference evidence="5" key="1">
    <citation type="submission" date="2020-10" db="EMBL/GenBank/DDBJ databases">
        <authorList>
            <person name="Gilroy R."/>
        </authorList>
    </citation>
    <scope>NUCLEOTIDE SEQUENCE</scope>
    <source>
        <strain evidence="5">6086</strain>
    </source>
</reference>
<dbReference type="SUPFAM" id="SSF57783">
    <property type="entry name" value="Zinc beta-ribbon"/>
    <property type="match status" value="1"/>
</dbReference>
<name>A0A9D1FSU6_9FIRM</name>
<evidence type="ECO:0000313" key="5">
    <source>
        <dbReference type="EMBL" id="HIS79271.1"/>
    </source>
</evidence>
<dbReference type="GO" id="GO:0008270">
    <property type="term" value="F:zinc ion binding"/>
    <property type="evidence" value="ECO:0007669"/>
    <property type="project" value="UniProtKB-KW"/>
</dbReference>
<organism evidence="5 6">
    <name type="scientific">Candidatus Caccousia stercoris</name>
    <dbReference type="NCBI Taxonomy" id="2840723"/>
    <lineage>
        <taxon>Bacteria</taxon>
        <taxon>Bacillati</taxon>
        <taxon>Bacillota</taxon>
        <taxon>Clostridia</taxon>
        <taxon>Eubacteriales</taxon>
        <taxon>Oscillospiraceae</taxon>
        <taxon>Oscillospiraceae incertae sedis</taxon>
        <taxon>Candidatus Caccousia</taxon>
    </lineage>
</organism>
<feature type="non-terminal residue" evidence="5">
    <location>
        <position position="194"/>
    </location>
</feature>
<keyword evidence="2" id="KW-0863">Zinc-finger</keyword>
<dbReference type="GO" id="GO:0003677">
    <property type="term" value="F:DNA binding"/>
    <property type="evidence" value="ECO:0007669"/>
    <property type="project" value="InterPro"/>
</dbReference>
<evidence type="ECO:0000256" key="3">
    <source>
        <dbReference type="ARBA" id="ARBA00022833"/>
    </source>
</evidence>
<dbReference type="Proteomes" id="UP000824141">
    <property type="component" value="Unassembled WGS sequence"/>
</dbReference>
<dbReference type="Pfam" id="PF01807">
    <property type="entry name" value="Zn_ribbon_DnaG"/>
    <property type="match status" value="1"/>
</dbReference>
<dbReference type="PANTHER" id="PTHR30313:SF2">
    <property type="entry name" value="DNA PRIMASE"/>
    <property type="match status" value="1"/>
</dbReference>
<dbReference type="InterPro" id="IPR002694">
    <property type="entry name" value="Znf_CHC2"/>
</dbReference>
<dbReference type="Gene3D" id="3.90.580.10">
    <property type="entry name" value="Zinc finger, CHC2-type domain"/>
    <property type="match status" value="1"/>
</dbReference>
<dbReference type="GO" id="GO:0003899">
    <property type="term" value="F:DNA-directed RNA polymerase activity"/>
    <property type="evidence" value="ECO:0007669"/>
    <property type="project" value="InterPro"/>
</dbReference>
<keyword evidence="3" id="KW-0862">Zinc</keyword>
<sequence>MRVFETIKAAVTLRQAAEHYGLRVLPNGMTCCPFHEDAHPSLKLNEDYFFCFGCGASGDVIDFTAKLFGISLKDAATKLAADFGINPRPPTQSDMPTFHAEPSRDRERLCICALREYLRHLRIWQLRYRPEKPGDPIHPRFAEAMKMLPTVNELLDCLLGNDLLLAKQTAKMLCDDGHIQRLSEYLGTLSEKER</sequence>
<evidence type="ECO:0000259" key="4">
    <source>
        <dbReference type="SMART" id="SM00400"/>
    </source>
</evidence>
<dbReference type="InterPro" id="IPR050219">
    <property type="entry name" value="DnaG_primase"/>
</dbReference>
<reference evidence="5" key="2">
    <citation type="journal article" date="2021" name="PeerJ">
        <title>Extensive microbial diversity within the chicken gut microbiome revealed by metagenomics and culture.</title>
        <authorList>
            <person name="Gilroy R."/>
            <person name="Ravi A."/>
            <person name="Getino M."/>
            <person name="Pursley I."/>
            <person name="Horton D.L."/>
            <person name="Alikhan N.F."/>
            <person name="Baker D."/>
            <person name="Gharbi K."/>
            <person name="Hall N."/>
            <person name="Watson M."/>
            <person name="Adriaenssens E.M."/>
            <person name="Foster-Nyarko E."/>
            <person name="Jarju S."/>
            <person name="Secka A."/>
            <person name="Antonio M."/>
            <person name="Oren A."/>
            <person name="Chaudhuri R.R."/>
            <person name="La Ragione R."/>
            <person name="Hildebrand F."/>
            <person name="Pallen M.J."/>
        </authorList>
    </citation>
    <scope>NUCLEOTIDE SEQUENCE</scope>
    <source>
        <strain evidence="5">6086</strain>
    </source>
</reference>
<keyword evidence="1" id="KW-0479">Metal-binding</keyword>
<gene>
    <name evidence="5" type="ORF">IAD03_07860</name>
</gene>
<dbReference type="InterPro" id="IPR036977">
    <property type="entry name" value="DNA_primase_Znf_CHC2"/>
</dbReference>
<accession>A0A9D1FSU6</accession>
<dbReference type="SMART" id="SM00400">
    <property type="entry name" value="ZnF_CHCC"/>
    <property type="match status" value="1"/>
</dbReference>
<dbReference type="PANTHER" id="PTHR30313">
    <property type="entry name" value="DNA PRIMASE"/>
    <property type="match status" value="1"/>
</dbReference>
<evidence type="ECO:0000313" key="6">
    <source>
        <dbReference type="Proteomes" id="UP000824141"/>
    </source>
</evidence>
<comment type="caution">
    <text evidence="5">The sequence shown here is derived from an EMBL/GenBank/DDBJ whole genome shotgun (WGS) entry which is preliminary data.</text>
</comment>
<dbReference type="AlphaFoldDB" id="A0A9D1FSU6"/>
<proteinExistence type="predicted"/>
<feature type="domain" description="Zinc finger CHC2-type" evidence="4">
    <location>
        <begin position="29"/>
        <end position="80"/>
    </location>
</feature>
<protein>
    <submittedName>
        <fullName evidence="5">DNA primase</fullName>
    </submittedName>
</protein>